<keyword evidence="3" id="KW-0045">Antibiotic biosynthesis</keyword>
<reference evidence="5 6" key="1">
    <citation type="journal article" date="2020" name="J. Nat. Prod.">
        <title>Genomics-Metabolomics Profiling Disclosed Marine Vibrio spartinae 3.6 as a Producer of a New Branched Side Chain Prodigiosin.</title>
        <authorList>
            <person name="Vitale G.A."/>
            <person name="Sciarretta M."/>
            <person name="Palma Esposito F."/>
            <person name="January G.G."/>
            <person name="Giaccio M."/>
            <person name="Bunk B."/>
            <person name="Sproer C."/>
            <person name="Bajerski F."/>
            <person name="Power D."/>
            <person name="Festa C."/>
            <person name="Monti M.C."/>
            <person name="D'Auria M.V."/>
            <person name="de Pascale D."/>
        </authorList>
    </citation>
    <scope>NUCLEOTIDE SEQUENCE [LARGE SCALE GENOMIC DNA]</scope>
    <source>
        <strain evidence="5 6">3.6</strain>
    </source>
</reference>
<dbReference type="SUPFAM" id="SSF51197">
    <property type="entry name" value="Clavaminate synthase-like"/>
    <property type="match status" value="1"/>
</dbReference>
<dbReference type="InterPro" id="IPR042098">
    <property type="entry name" value="TauD-like_sf"/>
</dbReference>
<dbReference type="Gene3D" id="3.60.130.10">
    <property type="entry name" value="Clavaminate synthase-like"/>
    <property type="match status" value="1"/>
</dbReference>
<dbReference type="Pfam" id="PF02668">
    <property type="entry name" value="TauD"/>
    <property type="match status" value="1"/>
</dbReference>
<evidence type="ECO:0000313" key="6">
    <source>
        <dbReference type="Proteomes" id="UP000515264"/>
    </source>
</evidence>
<dbReference type="PANTHER" id="PTHR10696">
    <property type="entry name" value="GAMMA-BUTYROBETAINE HYDROXYLASE-RELATED"/>
    <property type="match status" value="1"/>
</dbReference>
<evidence type="ECO:0000259" key="4">
    <source>
        <dbReference type="Pfam" id="PF02668"/>
    </source>
</evidence>
<accession>A0ABX6QUV9</accession>
<evidence type="ECO:0000256" key="3">
    <source>
        <dbReference type="ARBA" id="ARBA00023194"/>
    </source>
</evidence>
<evidence type="ECO:0000313" key="5">
    <source>
        <dbReference type="EMBL" id="QMV12923.1"/>
    </source>
</evidence>
<gene>
    <name evidence="5" type="ORF">Vspart_00126</name>
</gene>
<keyword evidence="2" id="KW-0560">Oxidoreductase</keyword>
<dbReference type="PANTHER" id="PTHR10696:SF56">
    <property type="entry name" value="TAUD_TFDA-LIKE DOMAIN-CONTAINING PROTEIN"/>
    <property type="match status" value="1"/>
</dbReference>
<dbReference type="InterPro" id="IPR003819">
    <property type="entry name" value="TauD/TfdA-like"/>
</dbReference>
<dbReference type="RefSeq" id="WP_182288012.1">
    <property type="nucleotide sequence ID" value="NZ_CP046268.1"/>
</dbReference>
<protein>
    <submittedName>
        <fullName evidence="5">Peptide synthase</fullName>
    </submittedName>
</protein>
<sequence length="325" mass="37277">MNELGSVRITTVFPDTNFIACVEASSHETNLATWIRHNEVLVKRQLNELGGILFRGFDMPDDSSFLNLVRTLPFESVDLSQFEEATEREKVATNLYTTTAFPASETISLHSDYSSSLDICQYLCFFCLTPPEAGGQTPLADNRRIYQRLVHAYRQQFEALGWRLVRYYGTGLGLDWQDTFLTDSRQAVEKHCQQHDVTTHWDGDELRTTQTRTAVIRHPETGEKCWFNHIAFWHVANLHPDIADAMIDAVGQEKLPFQTFFGDGSDIPDSVAHHIRDILLEEKRMFDWQQGDVLLLDNILTSHGREPFSGDRSIRLAAFHKVKRE</sequence>
<keyword evidence="6" id="KW-1185">Reference proteome</keyword>
<evidence type="ECO:0000256" key="1">
    <source>
        <dbReference type="ARBA" id="ARBA00001954"/>
    </source>
</evidence>
<organism evidence="5 6">
    <name type="scientific">Vibrio spartinae</name>
    <dbReference type="NCBI Taxonomy" id="1918945"/>
    <lineage>
        <taxon>Bacteria</taxon>
        <taxon>Pseudomonadati</taxon>
        <taxon>Pseudomonadota</taxon>
        <taxon>Gammaproteobacteria</taxon>
        <taxon>Vibrionales</taxon>
        <taxon>Vibrionaceae</taxon>
        <taxon>Vibrio</taxon>
    </lineage>
</organism>
<dbReference type="EMBL" id="CP046268">
    <property type="protein sequence ID" value="QMV12923.1"/>
    <property type="molecule type" value="Genomic_DNA"/>
</dbReference>
<name>A0ABX6QUV9_9VIBR</name>
<proteinExistence type="predicted"/>
<dbReference type="InterPro" id="IPR050411">
    <property type="entry name" value="AlphaKG_dependent_hydroxylases"/>
</dbReference>
<dbReference type="Proteomes" id="UP000515264">
    <property type="component" value="Chromosome 1"/>
</dbReference>
<comment type="cofactor">
    <cofactor evidence="1">
        <name>Fe(2+)</name>
        <dbReference type="ChEBI" id="CHEBI:29033"/>
    </cofactor>
</comment>
<feature type="domain" description="TauD/TfdA-like" evidence="4">
    <location>
        <begin position="29"/>
        <end position="313"/>
    </location>
</feature>
<evidence type="ECO:0000256" key="2">
    <source>
        <dbReference type="ARBA" id="ARBA00023002"/>
    </source>
</evidence>